<dbReference type="AlphaFoldDB" id="A0AAD2A006"/>
<dbReference type="SUPFAM" id="SSF101148">
    <property type="entry name" value="Plant invertase/pectin methylesterase inhibitor"/>
    <property type="match status" value="1"/>
</dbReference>
<feature type="domain" description="Pectinesterase inhibitor" evidence="1">
    <location>
        <begin position="53"/>
        <end position="108"/>
    </location>
</feature>
<gene>
    <name evidence="2" type="ORF">FPE_LOCUS23612</name>
</gene>
<proteinExistence type="predicted"/>
<protein>
    <recommendedName>
        <fullName evidence="1">Pectinesterase inhibitor domain-containing protein</fullName>
    </recommendedName>
</protein>
<name>A0AAD2A006_9LAMI</name>
<dbReference type="GO" id="GO:0004857">
    <property type="term" value="F:enzyme inhibitor activity"/>
    <property type="evidence" value="ECO:0007669"/>
    <property type="project" value="InterPro"/>
</dbReference>
<reference evidence="2" key="1">
    <citation type="submission" date="2023-05" db="EMBL/GenBank/DDBJ databases">
        <authorList>
            <person name="Huff M."/>
        </authorList>
    </citation>
    <scope>NUCLEOTIDE SEQUENCE</scope>
</reference>
<sequence>MHLFNHAPIFVDIPISYSSISFSSCENILMRGLFAIMTLMFHVHGIPQEKDQNFIETICSNTPCYQLCISTLRADPTSIKEDAVGLGLIMVAAVKAKAKETMKAIKNSGLPDPTSKMHCMIVLRGTTRFW</sequence>
<organism evidence="2 3">
    <name type="scientific">Fraxinus pennsylvanica</name>
    <dbReference type="NCBI Taxonomy" id="56036"/>
    <lineage>
        <taxon>Eukaryota</taxon>
        <taxon>Viridiplantae</taxon>
        <taxon>Streptophyta</taxon>
        <taxon>Embryophyta</taxon>
        <taxon>Tracheophyta</taxon>
        <taxon>Spermatophyta</taxon>
        <taxon>Magnoliopsida</taxon>
        <taxon>eudicotyledons</taxon>
        <taxon>Gunneridae</taxon>
        <taxon>Pentapetalae</taxon>
        <taxon>asterids</taxon>
        <taxon>lamiids</taxon>
        <taxon>Lamiales</taxon>
        <taxon>Oleaceae</taxon>
        <taxon>Oleeae</taxon>
        <taxon>Fraxinus</taxon>
    </lineage>
</organism>
<evidence type="ECO:0000313" key="2">
    <source>
        <dbReference type="EMBL" id="CAI9776182.1"/>
    </source>
</evidence>
<dbReference type="InterPro" id="IPR035513">
    <property type="entry name" value="Invertase/methylesterase_inhib"/>
</dbReference>
<dbReference type="Gene3D" id="1.20.140.40">
    <property type="entry name" value="Invertase/pectin methylesterase inhibitor family protein"/>
    <property type="match status" value="1"/>
</dbReference>
<dbReference type="Proteomes" id="UP000834106">
    <property type="component" value="Chromosome 14"/>
</dbReference>
<dbReference type="NCBIfam" id="TIGR01614">
    <property type="entry name" value="PME_inhib"/>
    <property type="match status" value="1"/>
</dbReference>
<evidence type="ECO:0000313" key="3">
    <source>
        <dbReference type="Proteomes" id="UP000834106"/>
    </source>
</evidence>
<accession>A0AAD2A006</accession>
<evidence type="ECO:0000259" key="1">
    <source>
        <dbReference type="Pfam" id="PF04043"/>
    </source>
</evidence>
<dbReference type="InterPro" id="IPR006501">
    <property type="entry name" value="Pectinesterase_inhib_dom"/>
</dbReference>
<keyword evidence="3" id="KW-1185">Reference proteome</keyword>
<dbReference type="Pfam" id="PF04043">
    <property type="entry name" value="PMEI"/>
    <property type="match status" value="1"/>
</dbReference>
<dbReference type="EMBL" id="OU503049">
    <property type="protein sequence ID" value="CAI9776182.1"/>
    <property type="molecule type" value="Genomic_DNA"/>
</dbReference>